<reference evidence="1 2" key="1">
    <citation type="submission" date="2024-08" db="EMBL/GenBank/DDBJ databases">
        <authorList>
            <person name="Paterson S."/>
        </authorList>
    </citation>
    <scope>NUCLEOTIDE SEQUENCE [LARGE SCALE GENOMIC DNA]</scope>
</reference>
<sequence>MSAGKYPNRIRLSMTRELMEICFAKYVPHDHLQKELFLHVTRNRGRNSRMHRMIADANPKPESLKPSDARGLSEDAYTTKPESVFYASIGTFYVQEHLLLHVVPRLRKLLYRVISMRMEVPPIHIGKP</sequence>
<dbReference type="EMBL" id="CANUEZ050000193">
    <property type="protein sequence ID" value="CAM0512100.1"/>
    <property type="molecule type" value="Genomic_DNA"/>
</dbReference>
<protein>
    <submittedName>
        <fullName evidence="1">Uncharacterized protein</fullName>
    </submittedName>
</protein>
<organism evidence="1 2">
    <name type="scientific">Fasciola hepatica</name>
    <name type="common">Liver fluke</name>
    <dbReference type="NCBI Taxonomy" id="6192"/>
    <lineage>
        <taxon>Eukaryota</taxon>
        <taxon>Metazoa</taxon>
        <taxon>Spiralia</taxon>
        <taxon>Lophotrochozoa</taxon>
        <taxon>Platyhelminthes</taxon>
        <taxon>Trematoda</taxon>
        <taxon>Digenea</taxon>
        <taxon>Plagiorchiida</taxon>
        <taxon>Echinostomata</taxon>
        <taxon>Echinostomatoidea</taxon>
        <taxon>Fasciolidae</taxon>
        <taxon>Fasciola</taxon>
    </lineage>
</organism>
<dbReference type="Proteomes" id="UP001189180">
    <property type="component" value="Unassembled WGS sequence"/>
</dbReference>
<evidence type="ECO:0000313" key="2">
    <source>
        <dbReference type="Proteomes" id="UP001189180"/>
    </source>
</evidence>
<gene>
    <name evidence="1" type="ORF">FHB240107_LOCUS4494</name>
</gene>
<proteinExistence type="predicted"/>
<name>A0ABC9HIA1_FASHE</name>
<accession>A0ABC9HIA1</accession>
<keyword evidence="2" id="KW-1185">Reference proteome</keyword>
<comment type="caution">
    <text evidence="1">The sequence shown here is derived from an EMBL/GenBank/DDBJ whole genome shotgun (WGS) entry which is preliminary data.</text>
</comment>
<evidence type="ECO:0000313" key="1">
    <source>
        <dbReference type="EMBL" id="CAM0512100.1"/>
    </source>
</evidence>
<dbReference type="AlphaFoldDB" id="A0ABC9HIA1"/>